<evidence type="ECO:0000256" key="2">
    <source>
        <dbReference type="ARBA" id="ARBA00005190"/>
    </source>
</evidence>
<evidence type="ECO:0000256" key="6">
    <source>
        <dbReference type="ARBA" id="ARBA00022679"/>
    </source>
</evidence>
<dbReference type="PIRSF" id="PIRSF000538">
    <property type="entry name" value="GlpK"/>
    <property type="match status" value="1"/>
</dbReference>
<evidence type="ECO:0000313" key="17">
    <source>
        <dbReference type="Proteomes" id="UP001165289"/>
    </source>
</evidence>
<dbReference type="GO" id="GO:0006071">
    <property type="term" value="P:glycerol metabolic process"/>
    <property type="evidence" value="ECO:0007669"/>
    <property type="project" value="TreeGrafter"/>
</dbReference>
<evidence type="ECO:0000256" key="1">
    <source>
        <dbReference type="ARBA" id="ARBA00004496"/>
    </source>
</evidence>
<dbReference type="InterPro" id="IPR018484">
    <property type="entry name" value="FGGY_N"/>
</dbReference>
<evidence type="ECO:0000259" key="14">
    <source>
        <dbReference type="Pfam" id="PF00370"/>
    </source>
</evidence>
<comment type="caution">
    <text evidence="16">The sequence shown here is derived from an EMBL/GenBank/DDBJ whole genome shotgun (WGS) entry which is preliminary data.</text>
</comment>
<dbReference type="GO" id="GO:0005524">
    <property type="term" value="F:ATP binding"/>
    <property type="evidence" value="ECO:0007669"/>
    <property type="project" value="UniProtKB-KW"/>
</dbReference>
<evidence type="ECO:0000259" key="15">
    <source>
        <dbReference type="Pfam" id="PF02782"/>
    </source>
</evidence>
<evidence type="ECO:0000313" key="16">
    <source>
        <dbReference type="EMBL" id="KAI6659205.1"/>
    </source>
</evidence>
<dbReference type="InterPro" id="IPR000577">
    <property type="entry name" value="Carb_kinase_FGGY"/>
</dbReference>
<evidence type="ECO:0000256" key="7">
    <source>
        <dbReference type="ARBA" id="ARBA00022741"/>
    </source>
</evidence>
<reference evidence="16 17" key="1">
    <citation type="journal article" date="2023" name="BMC Biol.">
        <title>The compact genome of the sponge Oopsacas minuta (Hexactinellida) is lacking key metazoan core genes.</title>
        <authorList>
            <person name="Santini S."/>
            <person name="Schenkelaars Q."/>
            <person name="Jourda C."/>
            <person name="Duchesne M."/>
            <person name="Belahbib H."/>
            <person name="Rocher C."/>
            <person name="Selva M."/>
            <person name="Riesgo A."/>
            <person name="Vervoort M."/>
            <person name="Leys S.P."/>
            <person name="Kodjabachian L."/>
            <person name="Le Bivic A."/>
            <person name="Borchiellini C."/>
            <person name="Claverie J.M."/>
            <person name="Renard E."/>
        </authorList>
    </citation>
    <scope>NUCLEOTIDE SEQUENCE [LARGE SCALE GENOMIC DNA]</scope>
    <source>
        <strain evidence="16">SPO-2</strain>
    </source>
</reference>
<dbReference type="PANTHER" id="PTHR10196">
    <property type="entry name" value="SUGAR KINASE"/>
    <property type="match status" value="1"/>
</dbReference>
<feature type="domain" description="Carbohydrate kinase FGGY C-terminal" evidence="15">
    <location>
        <begin position="276"/>
        <end position="463"/>
    </location>
</feature>
<dbReference type="Pfam" id="PF00370">
    <property type="entry name" value="FGGY_N"/>
    <property type="match status" value="1"/>
</dbReference>
<dbReference type="InterPro" id="IPR043129">
    <property type="entry name" value="ATPase_NBD"/>
</dbReference>
<protein>
    <recommendedName>
        <fullName evidence="12">Glycerol kinase 5</fullName>
        <ecNumber evidence="4">2.7.1.30</ecNumber>
    </recommendedName>
    <alternativeName>
        <fullName evidence="10">ATP:glycerol 3-phosphotransferase 5</fullName>
    </alternativeName>
</protein>
<dbReference type="GO" id="GO:0006641">
    <property type="term" value="P:triglyceride metabolic process"/>
    <property type="evidence" value="ECO:0007669"/>
    <property type="project" value="TreeGrafter"/>
</dbReference>
<dbReference type="InterPro" id="IPR018485">
    <property type="entry name" value="FGGY_C"/>
</dbReference>
<dbReference type="GO" id="GO:0004370">
    <property type="term" value="F:glycerol kinase activity"/>
    <property type="evidence" value="ECO:0007669"/>
    <property type="project" value="UniProtKB-EC"/>
</dbReference>
<keyword evidence="5" id="KW-0963">Cytoplasm</keyword>
<dbReference type="AlphaFoldDB" id="A0AAV7KE48"/>
<dbReference type="Proteomes" id="UP001165289">
    <property type="component" value="Unassembled WGS sequence"/>
</dbReference>
<accession>A0AAV7KE48</accession>
<evidence type="ECO:0000256" key="5">
    <source>
        <dbReference type="ARBA" id="ARBA00022490"/>
    </source>
</evidence>
<evidence type="ECO:0000256" key="3">
    <source>
        <dbReference type="ARBA" id="ARBA00009156"/>
    </source>
</evidence>
<name>A0AAV7KE48_9METZ</name>
<dbReference type="PANTHER" id="PTHR10196:SF68">
    <property type="entry name" value="GLYCEROL KINASE 5-RELATED"/>
    <property type="match status" value="1"/>
</dbReference>
<evidence type="ECO:0000256" key="8">
    <source>
        <dbReference type="ARBA" id="ARBA00022777"/>
    </source>
</evidence>
<dbReference type="FunFam" id="3.30.420.40:FF:000102">
    <property type="entry name" value="Putative glycerol kinase 5"/>
    <property type="match status" value="1"/>
</dbReference>
<keyword evidence="17" id="KW-1185">Reference proteome</keyword>
<sequence length="517" mass="57524">MSHVLAIDIGSTSIKCIAVNKQGQQVSHSQNPITTLRPEAGWVEIDPHHIWEVCKSVILENVRKGGFDIKEIVGLGIACQRNTFTLWRRSTGEPVINFLSWQDLRSLELCKEWNESNTFKAIRFGSKILRGITHADKFIASSILQFTPQHAVIRLYWVFKNMPNILKLGNDNDLCFGTIDTWLVWKFTNGRMHITDYSNASSTVIFDPFTMTWSTMLCNLLGFPMSILPEIKLTSEEYCRIDENIFGVSFPIGALVADQSASAFANRCWKKGDIKMTLGTGGFIDICQGQECRASLRGYYPLIGWVDKRGPNFITESNIPSMGTTIEWAMSLGLCTVIEELSDIANSVSTSNGVVFVPSLGGLPAPFEEYNTDGAFMGLNLRMNTANMVRAILEGLAFQIRCLYEIAQEEGLVVPTDASIIADGGVSKCTFLMQEVSNLIGRKIVCPLNVDTTATGAAYLAGLGLGFWKEAREIQDFWKTGSQYEPQTVSKETKQSFTKWSEAIRATLQYSSRIAKI</sequence>
<comment type="function">
    <text evidence="11">Skin-specific kinase that plays a key role in glycerol metabolism, catalyzing its phosphorylation to produce sn-glycerol 3-phosphate. Involved in skin-specific regulation of sterol regulatory element-binding protein (SREBP) processing and lipid biosynthesis.</text>
</comment>
<dbReference type="GO" id="GO:0046167">
    <property type="term" value="P:glycerol-3-phosphate biosynthetic process"/>
    <property type="evidence" value="ECO:0007669"/>
    <property type="project" value="TreeGrafter"/>
</dbReference>
<keyword evidence="7" id="KW-0547">Nucleotide-binding</keyword>
<dbReference type="GO" id="GO:0005739">
    <property type="term" value="C:mitochondrion"/>
    <property type="evidence" value="ECO:0007669"/>
    <property type="project" value="TreeGrafter"/>
</dbReference>
<keyword evidence="8 13" id="KW-0418">Kinase</keyword>
<dbReference type="PROSITE" id="PS00445">
    <property type="entry name" value="FGGY_KINASES_2"/>
    <property type="match status" value="1"/>
</dbReference>
<evidence type="ECO:0000256" key="12">
    <source>
        <dbReference type="ARBA" id="ARBA00047192"/>
    </source>
</evidence>
<dbReference type="Gene3D" id="3.30.420.40">
    <property type="match status" value="2"/>
</dbReference>
<comment type="pathway">
    <text evidence="2">Polyol metabolism; glycerol degradation via glycerol kinase pathway; sn-glycerol 3-phosphate from glycerol: step 1/1.</text>
</comment>
<dbReference type="EC" id="2.7.1.30" evidence="4"/>
<comment type="similarity">
    <text evidence="3 13">Belongs to the FGGY kinase family.</text>
</comment>
<keyword evidence="9" id="KW-0067">ATP-binding</keyword>
<dbReference type="InterPro" id="IPR037444">
    <property type="entry name" value="GK5"/>
</dbReference>
<gene>
    <name evidence="16" type="ORF">LOD99_14879</name>
</gene>
<evidence type="ECO:0000256" key="10">
    <source>
        <dbReference type="ARBA" id="ARBA00033026"/>
    </source>
</evidence>
<evidence type="ECO:0000256" key="11">
    <source>
        <dbReference type="ARBA" id="ARBA00045165"/>
    </source>
</evidence>
<dbReference type="Pfam" id="PF02782">
    <property type="entry name" value="FGGY_C"/>
    <property type="match status" value="1"/>
</dbReference>
<evidence type="ECO:0000256" key="9">
    <source>
        <dbReference type="ARBA" id="ARBA00022840"/>
    </source>
</evidence>
<organism evidence="16 17">
    <name type="scientific">Oopsacas minuta</name>
    <dbReference type="NCBI Taxonomy" id="111878"/>
    <lineage>
        <taxon>Eukaryota</taxon>
        <taxon>Metazoa</taxon>
        <taxon>Porifera</taxon>
        <taxon>Hexactinellida</taxon>
        <taxon>Hexasterophora</taxon>
        <taxon>Lyssacinosida</taxon>
        <taxon>Leucopsacidae</taxon>
        <taxon>Oopsacas</taxon>
    </lineage>
</organism>
<dbReference type="CDD" id="cd07793">
    <property type="entry name" value="ASKHA_NBD_FGGY_GK5-like"/>
    <property type="match status" value="1"/>
</dbReference>
<dbReference type="EMBL" id="JAKMXF010000066">
    <property type="protein sequence ID" value="KAI6659205.1"/>
    <property type="molecule type" value="Genomic_DNA"/>
</dbReference>
<evidence type="ECO:0000256" key="13">
    <source>
        <dbReference type="RuleBase" id="RU003733"/>
    </source>
</evidence>
<proteinExistence type="inferred from homology"/>
<dbReference type="InterPro" id="IPR018483">
    <property type="entry name" value="Carb_kinase_FGGY_CS"/>
</dbReference>
<comment type="subcellular location">
    <subcellularLocation>
        <location evidence="1">Cytoplasm</location>
    </subcellularLocation>
</comment>
<keyword evidence="6 13" id="KW-0808">Transferase</keyword>
<feature type="domain" description="Carbohydrate kinase FGGY N-terminal" evidence="14">
    <location>
        <begin position="4"/>
        <end position="264"/>
    </location>
</feature>
<evidence type="ECO:0000256" key="4">
    <source>
        <dbReference type="ARBA" id="ARBA00012099"/>
    </source>
</evidence>
<dbReference type="SUPFAM" id="SSF53067">
    <property type="entry name" value="Actin-like ATPase domain"/>
    <property type="match status" value="2"/>
</dbReference>